<organism evidence="1">
    <name type="scientific">human gut metagenome</name>
    <dbReference type="NCBI Taxonomy" id="408170"/>
    <lineage>
        <taxon>unclassified sequences</taxon>
        <taxon>metagenomes</taxon>
        <taxon>organismal metagenomes</taxon>
    </lineage>
</organism>
<feature type="non-terminal residue" evidence="1">
    <location>
        <position position="171"/>
    </location>
</feature>
<protein>
    <submittedName>
        <fullName evidence="1">Uncharacterized protein</fullName>
    </submittedName>
</protein>
<proteinExistence type="predicted"/>
<dbReference type="AlphaFoldDB" id="K1TGV5"/>
<evidence type="ECO:0000313" key="1">
    <source>
        <dbReference type="EMBL" id="EKC68988.1"/>
    </source>
</evidence>
<reference evidence="1" key="1">
    <citation type="journal article" date="2013" name="Environ. Microbiol.">
        <title>Microbiota from the distal guts of lean and obese adolescents exhibit partial functional redundancy besides clear differences in community structure.</title>
        <authorList>
            <person name="Ferrer M."/>
            <person name="Ruiz A."/>
            <person name="Lanza F."/>
            <person name="Haange S.B."/>
            <person name="Oberbach A."/>
            <person name="Till H."/>
            <person name="Bargiela R."/>
            <person name="Campoy C."/>
            <person name="Segura M.T."/>
            <person name="Richter M."/>
            <person name="von Bergen M."/>
            <person name="Seifert J."/>
            <person name="Suarez A."/>
        </authorList>
    </citation>
    <scope>NUCLEOTIDE SEQUENCE</scope>
</reference>
<comment type="caution">
    <text evidence="1">The sequence shown here is derived from an EMBL/GenBank/DDBJ whole genome shotgun (WGS) entry which is preliminary data.</text>
</comment>
<accession>K1TGV5</accession>
<dbReference type="EMBL" id="AJWY01005675">
    <property type="protein sequence ID" value="EKC68988.1"/>
    <property type="molecule type" value="Genomic_DNA"/>
</dbReference>
<name>K1TGV5_9ZZZZ</name>
<gene>
    <name evidence="1" type="ORF">LEA_08520</name>
</gene>
<sequence length="171" mass="19686">MTLLILDFSHFYVAAFQLPKDFNEFSKLKDIIKDQQIESHCFRYNNMVLTAYFCDQNSYIGPIVEDCKEIEYLFQEQYGKQLDIGISAHHSTAKHFSKAASEAITALSLNFYSASHIIAFSRDYIANRNIFPVDISVRLHEYETAILQLNFKAAKDVVSTLFSNLQSNFTD</sequence>